<feature type="region of interest" description="Disordered" evidence="3">
    <location>
        <begin position="1291"/>
        <end position="1317"/>
    </location>
</feature>
<feature type="compositionally biased region" description="Low complexity" evidence="3">
    <location>
        <begin position="1013"/>
        <end position="1051"/>
    </location>
</feature>
<dbReference type="STRING" id="947166.A0A1D1VZ47"/>
<protein>
    <recommendedName>
        <fullName evidence="4">Actin interacting protein 3-like C-terminal domain-containing protein</fullName>
    </recommendedName>
</protein>
<feature type="compositionally biased region" description="Basic and acidic residues" evidence="3">
    <location>
        <begin position="967"/>
        <end position="1004"/>
    </location>
</feature>
<gene>
    <name evidence="5" type="primary">RvY_16380-1</name>
    <name evidence="5" type="synonym">RvY_16380.1</name>
    <name evidence="5" type="ORF">RvY_16380</name>
</gene>
<feature type="compositionally biased region" description="Basic and acidic residues" evidence="3">
    <location>
        <begin position="1351"/>
        <end position="1361"/>
    </location>
</feature>
<dbReference type="PANTHER" id="PTHR22741:SF10">
    <property type="entry name" value="COILED-COIL DOMAIN-CONTAINING PROTEIN CG32809"/>
    <property type="match status" value="1"/>
</dbReference>
<dbReference type="EMBL" id="BDGG01000013">
    <property type="protein sequence ID" value="GAV06371.1"/>
    <property type="molecule type" value="Genomic_DNA"/>
</dbReference>
<feature type="compositionally biased region" description="Polar residues" evidence="3">
    <location>
        <begin position="565"/>
        <end position="582"/>
    </location>
</feature>
<feature type="compositionally biased region" description="Pro residues" evidence="3">
    <location>
        <begin position="63"/>
        <end position="73"/>
    </location>
</feature>
<dbReference type="GO" id="GO:0005737">
    <property type="term" value="C:cytoplasm"/>
    <property type="evidence" value="ECO:0007669"/>
    <property type="project" value="TreeGrafter"/>
</dbReference>
<evidence type="ECO:0000256" key="2">
    <source>
        <dbReference type="SAM" id="Coils"/>
    </source>
</evidence>
<feature type="region of interest" description="Disordered" evidence="3">
    <location>
        <begin position="63"/>
        <end position="147"/>
    </location>
</feature>
<feature type="region of interest" description="Disordered" evidence="3">
    <location>
        <begin position="900"/>
        <end position="948"/>
    </location>
</feature>
<feature type="compositionally biased region" description="Polar residues" evidence="3">
    <location>
        <begin position="484"/>
        <end position="516"/>
    </location>
</feature>
<evidence type="ECO:0000313" key="6">
    <source>
        <dbReference type="Proteomes" id="UP000186922"/>
    </source>
</evidence>
<dbReference type="PANTHER" id="PTHR22741">
    <property type="entry name" value="P140CAP/SNIP-RELATED"/>
    <property type="match status" value="1"/>
</dbReference>
<feature type="region of interest" description="Disordered" evidence="3">
    <location>
        <begin position="1167"/>
        <end position="1204"/>
    </location>
</feature>
<feature type="region of interest" description="Disordered" evidence="3">
    <location>
        <begin position="615"/>
        <end position="681"/>
    </location>
</feature>
<feature type="compositionally biased region" description="Pro residues" evidence="3">
    <location>
        <begin position="1241"/>
        <end position="1260"/>
    </location>
</feature>
<evidence type="ECO:0000256" key="1">
    <source>
        <dbReference type="ARBA" id="ARBA00023054"/>
    </source>
</evidence>
<dbReference type="Pfam" id="PF03915">
    <property type="entry name" value="AIP3"/>
    <property type="match status" value="1"/>
</dbReference>
<name>A0A1D1VZ47_RAMVA</name>
<feature type="compositionally biased region" description="Polar residues" evidence="3">
    <location>
        <begin position="184"/>
        <end position="203"/>
    </location>
</feature>
<dbReference type="InterPro" id="IPR051825">
    <property type="entry name" value="SRCIN1"/>
</dbReference>
<sequence length="1361" mass="150734">MKVDIFKHFTMSRLPSEHNIYGPSPHDQDSFPQAPPLPPKNGFIKLIRRKLLGVGDPYVPSVPPPLLPPPYQPQHPSGISPLPHPPSTRNTLESKPTPPPKPASNGHVQSKQRTSVQLCSSATLPSRGSAGRRSTPHNVSFSTTDQQLRPLVNKSSILKSPIKVHPPGRITVIKEEVEAEVPESNRSMATTHRSNEAESTTGAPSHPPSIIDRSFGLSSNNSSSDTEDTSSRANRRSSVDHVSSVPSSKIVPSHREERSTSSDSNPVYSAPATAQPTTIGSRLRLDYYESQGGNARPYQETDDSGIMSEADTTSTGFRRGNRARASLPIVRTPSKTLERPLGLVFLQFREETKRAVLPNEITTLDTVKALFVRAFPKVLTMQYLDSSQPRRIYVLDQRRDMFYELEDLRDIRDRSVLKIVEADQDQPLRLPPHNSNNSAFQLPASSAAFRLGQLVDDISYFSEPEFDTTSIYDKQPSYHFPLAATQQSASSVPRRTSASMIPSTPHTRPASSSQYSAPLVPPKPQRTSLYHGSSQPPSSSYMYNPAEPIYANNSAGAAHDHKHSSSSLQPMQQRPPSRSGTATPIVDEEARYRVDAMERHLANLTGLVQKALTQPNYSPRHNSNDYANVYVPSSSASSRRPSSVSTLQPNLVYKDSSTPTNLTVSSANGPQPVHLLNNSSQNAQNDAHVVNVRYPDAMLMEYLANLQRKIRDMNEETRVLRRHHQSQALTMRQIVKDNFERLKAQLGSVGPFSESPRNKAANEKNAFQQEAARLRQQMFNLETAIEELHHSAVNQKSPVSLRSVERHTSELNELSNQLADLRLNFPSLQEKIKAVMTADMEMIIKDEIFVKEEPEKLEEMAKRCKKLTGTLLNLNKLASVQDYVLAKELPEVSVDSFPIKGSTSIQDPSNTTQDAPPTPARKESLTLTSSTSGVAPLPQRKRQERDRKAHDVLDDLLSELEVFTDVSSRDTTPDRDGSTIKRSPRREGRNRDRRDGNERHEINRSEMFVDAGTATSLSPPSITPSNSSQSTQSTATTISSMTDTSSIFSGSDSGTTISKVQVGVDGGRKTTISPVPFYNRSGFSTPARKPSSTSETDRNLADWLNSIDAPPPPLRSSSKSPLTSPFSKTGFFTLPNYHSSARSTVSEPGDYQGGAYTEYANLRELRSPLKDQRLTPSQQDKIGQYYTSKLRKGSDPGTSGSPIDDLARDILAYDASNKSSPYSPSRVDSAYLSRLDKREPPVLPPKPGTEDPSVPPPLPPRTRQEALEERHQELLRKQKQLQEQYARLQQLQREQKVRPSSPVNKTALSPQPGSFADSIRQPYMKMNGTDIYATPSSRPLHQMTITNGSSDSKKIYETDIL</sequence>
<proteinExistence type="predicted"/>
<feature type="compositionally biased region" description="Polar residues" evidence="3">
    <location>
        <begin position="1174"/>
        <end position="1187"/>
    </location>
</feature>
<feature type="compositionally biased region" description="Polar residues" evidence="3">
    <location>
        <begin position="525"/>
        <end position="542"/>
    </location>
</feature>
<organism evidence="5 6">
    <name type="scientific">Ramazzottius varieornatus</name>
    <name type="common">Water bear</name>
    <name type="synonym">Tardigrade</name>
    <dbReference type="NCBI Taxonomy" id="947166"/>
    <lineage>
        <taxon>Eukaryota</taxon>
        <taxon>Metazoa</taxon>
        <taxon>Ecdysozoa</taxon>
        <taxon>Tardigrada</taxon>
        <taxon>Eutardigrada</taxon>
        <taxon>Parachela</taxon>
        <taxon>Hypsibioidea</taxon>
        <taxon>Ramazzottiidae</taxon>
        <taxon>Ramazzottius</taxon>
    </lineage>
</organism>
<feature type="compositionally biased region" description="Low complexity" evidence="3">
    <location>
        <begin position="631"/>
        <end position="645"/>
    </location>
</feature>
<feature type="compositionally biased region" description="Polar residues" evidence="3">
    <location>
        <begin position="136"/>
        <end position="147"/>
    </location>
</feature>
<feature type="compositionally biased region" description="Polar residues" evidence="3">
    <location>
        <begin position="655"/>
        <end position="669"/>
    </location>
</feature>
<evidence type="ECO:0000259" key="4">
    <source>
        <dbReference type="Pfam" id="PF03915"/>
    </source>
</evidence>
<keyword evidence="6" id="KW-1185">Reference proteome</keyword>
<feature type="coiled-coil region" evidence="2">
    <location>
        <begin position="757"/>
        <end position="831"/>
    </location>
</feature>
<feature type="compositionally biased region" description="Polar residues" evidence="3">
    <location>
        <begin position="615"/>
        <end position="626"/>
    </location>
</feature>
<feature type="region of interest" description="Disordered" evidence="3">
    <location>
        <begin position="967"/>
        <end position="1097"/>
    </location>
</feature>
<feature type="compositionally biased region" description="Low complexity" evidence="3">
    <location>
        <begin position="240"/>
        <end position="251"/>
    </location>
</feature>
<feature type="region of interest" description="Disordered" evidence="3">
    <location>
        <begin position="1237"/>
        <end position="1269"/>
    </location>
</feature>
<reference evidence="5 6" key="1">
    <citation type="journal article" date="2016" name="Nat. Commun.">
        <title>Extremotolerant tardigrade genome and improved radiotolerance of human cultured cells by tardigrade-unique protein.</title>
        <authorList>
            <person name="Hashimoto T."/>
            <person name="Horikawa D.D."/>
            <person name="Saito Y."/>
            <person name="Kuwahara H."/>
            <person name="Kozuka-Hata H."/>
            <person name="Shin-I T."/>
            <person name="Minakuchi Y."/>
            <person name="Ohishi K."/>
            <person name="Motoyama A."/>
            <person name="Aizu T."/>
            <person name="Enomoto A."/>
            <person name="Kondo K."/>
            <person name="Tanaka S."/>
            <person name="Hara Y."/>
            <person name="Koshikawa S."/>
            <person name="Sagara H."/>
            <person name="Miura T."/>
            <person name="Yokobori S."/>
            <person name="Miyagawa K."/>
            <person name="Suzuki Y."/>
            <person name="Kubo T."/>
            <person name="Oyama M."/>
            <person name="Kohara Y."/>
            <person name="Fujiyama A."/>
            <person name="Arakawa K."/>
            <person name="Katayama T."/>
            <person name="Toyoda A."/>
            <person name="Kunieda T."/>
        </authorList>
    </citation>
    <scope>NUCLEOTIDE SEQUENCE [LARGE SCALE GENOMIC DNA]</scope>
    <source>
        <strain evidence="5 6">YOKOZUNA-1</strain>
    </source>
</reference>
<feature type="compositionally biased region" description="Polar residues" evidence="3">
    <location>
        <begin position="901"/>
        <end position="915"/>
    </location>
</feature>
<dbReference type="InterPro" id="IPR022782">
    <property type="entry name" value="AIP3-like_C"/>
</dbReference>
<accession>A0A1D1VZ47</accession>
<feature type="region of interest" description="Disordered" evidence="3">
    <location>
        <begin position="1342"/>
        <end position="1361"/>
    </location>
</feature>
<evidence type="ECO:0000256" key="3">
    <source>
        <dbReference type="SAM" id="MobiDB-lite"/>
    </source>
</evidence>
<feature type="region of interest" description="Disordered" evidence="3">
    <location>
        <begin position="17"/>
        <end position="41"/>
    </location>
</feature>
<feature type="compositionally biased region" description="Polar residues" evidence="3">
    <location>
        <begin position="261"/>
        <end position="280"/>
    </location>
</feature>
<feature type="domain" description="Actin interacting protein 3-like C-terminal" evidence="4">
    <location>
        <begin position="345"/>
        <end position="421"/>
    </location>
</feature>
<feature type="region of interest" description="Disordered" evidence="3">
    <location>
        <begin position="174"/>
        <end position="320"/>
    </location>
</feature>
<comment type="caution">
    <text evidence="5">The sequence shown here is derived from an EMBL/GenBank/DDBJ whole genome shotgun (WGS) entry which is preliminary data.</text>
</comment>
<dbReference type="Proteomes" id="UP000186922">
    <property type="component" value="Unassembled WGS sequence"/>
</dbReference>
<keyword evidence="1 2" id="KW-0175">Coiled coil</keyword>
<feature type="compositionally biased region" description="Polar residues" evidence="3">
    <location>
        <begin position="1301"/>
        <end position="1312"/>
    </location>
</feature>
<dbReference type="OrthoDB" id="6022652at2759"/>
<dbReference type="Gene3D" id="1.20.58.1540">
    <property type="entry name" value="Actin interacting protein 3, C-terminal domain"/>
    <property type="match status" value="1"/>
</dbReference>
<feature type="region of interest" description="Disordered" evidence="3">
    <location>
        <begin position="1103"/>
        <end position="1122"/>
    </location>
</feature>
<evidence type="ECO:0000313" key="5">
    <source>
        <dbReference type="EMBL" id="GAV06371.1"/>
    </source>
</evidence>
<feature type="compositionally biased region" description="Polar residues" evidence="3">
    <location>
        <begin position="106"/>
        <end position="126"/>
    </location>
</feature>
<feature type="region of interest" description="Disordered" evidence="3">
    <location>
        <begin position="484"/>
        <end position="585"/>
    </location>
</feature>